<organism evidence="6 7">
    <name type="scientific">Campylobacter ureolyticus</name>
    <dbReference type="NCBI Taxonomy" id="827"/>
    <lineage>
        <taxon>Bacteria</taxon>
        <taxon>Pseudomonadati</taxon>
        <taxon>Campylobacterota</taxon>
        <taxon>Epsilonproteobacteria</taxon>
        <taxon>Campylobacterales</taxon>
        <taxon>Campylobacteraceae</taxon>
        <taxon>Campylobacter</taxon>
    </lineage>
</organism>
<feature type="active site" description="Tele-AMP-histidine intermediate" evidence="2">
    <location>
        <position position="123"/>
    </location>
</feature>
<protein>
    <submittedName>
        <fullName evidence="6">HIT domain-containing protein</fullName>
    </submittedName>
</protein>
<evidence type="ECO:0000259" key="5">
    <source>
        <dbReference type="PROSITE" id="PS51084"/>
    </source>
</evidence>
<dbReference type="Pfam" id="PF01230">
    <property type="entry name" value="HIT"/>
    <property type="match status" value="1"/>
</dbReference>
<evidence type="ECO:0000256" key="3">
    <source>
        <dbReference type="PIRSR" id="PIRSR639383-2"/>
    </source>
</evidence>
<dbReference type="PANTHER" id="PTHR42997">
    <property type="entry name" value="HIT FAMILY HYDROLASE"/>
    <property type="match status" value="1"/>
</dbReference>
<evidence type="ECO:0000313" key="6">
    <source>
        <dbReference type="EMBL" id="MCZ6162222.1"/>
    </source>
</evidence>
<feature type="short sequence motif" description="Histidine triad motif" evidence="4">
    <location>
        <begin position="121"/>
        <end position="125"/>
    </location>
</feature>
<evidence type="ECO:0000256" key="4">
    <source>
        <dbReference type="PROSITE-ProRule" id="PRU00464"/>
    </source>
</evidence>
<reference evidence="6" key="1">
    <citation type="submission" date="2022-12" db="EMBL/GenBank/DDBJ databases">
        <title>Species Delineation and Comparative Genomics within the Campylobacter ureolyticus Complex.</title>
        <authorList>
            <person name="Maki J."/>
            <person name="Howard M."/>
            <person name="Connelly S."/>
            <person name="Hardy D.J."/>
            <person name="Cameron A."/>
        </authorList>
    </citation>
    <scope>NUCLEOTIDE SEQUENCE</scope>
    <source>
        <strain evidence="6">URMC_786</strain>
    </source>
</reference>
<dbReference type="InterPro" id="IPR052908">
    <property type="entry name" value="AP-4-A_phosphorylase"/>
</dbReference>
<evidence type="ECO:0000256" key="2">
    <source>
        <dbReference type="PIRSR" id="PIRSR639383-1"/>
    </source>
</evidence>
<dbReference type="CDD" id="cd01275">
    <property type="entry name" value="FHIT"/>
    <property type="match status" value="1"/>
</dbReference>
<dbReference type="GO" id="GO:0003824">
    <property type="term" value="F:catalytic activity"/>
    <property type="evidence" value="ECO:0007669"/>
    <property type="project" value="InterPro"/>
</dbReference>
<sequence length="167" mass="18813">MGNKLEYLCAPWRSEYFSHKKSECVFCDIVNGRENDEKNGVIFRAKYCFGVMNLYPYSPGAFMVIPYKHIDNIEGLDDEIWTEMSKFVKKGVEVLKKYIGASGVNIGMNLGSAAGAGIAQHVHYHLVPRWSGDTNFITTIGCVRVNGVPFGDIYEKIKLGFKEDLKD</sequence>
<dbReference type="PROSITE" id="PS51084">
    <property type="entry name" value="HIT_2"/>
    <property type="match status" value="1"/>
</dbReference>
<name>A0A9Q4KQA8_9BACT</name>
<dbReference type="EMBL" id="JAPXGP010000006">
    <property type="protein sequence ID" value="MCZ6162222.1"/>
    <property type="molecule type" value="Genomic_DNA"/>
</dbReference>
<feature type="binding site" evidence="3">
    <location>
        <position position="125"/>
    </location>
    <ligand>
        <name>substrate</name>
    </ligand>
</feature>
<keyword evidence="1" id="KW-0547">Nucleotide-binding</keyword>
<evidence type="ECO:0000313" key="7">
    <source>
        <dbReference type="Proteomes" id="UP001075461"/>
    </source>
</evidence>
<gene>
    <name evidence="6" type="ORF">O6B92_07745</name>
</gene>
<dbReference type="GO" id="GO:0000166">
    <property type="term" value="F:nucleotide binding"/>
    <property type="evidence" value="ECO:0007669"/>
    <property type="project" value="UniProtKB-KW"/>
</dbReference>
<dbReference type="SUPFAM" id="SSF54197">
    <property type="entry name" value="HIT-like"/>
    <property type="match status" value="1"/>
</dbReference>
<dbReference type="Gene3D" id="3.30.428.10">
    <property type="entry name" value="HIT-like"/>
    <property type="match status" value="1"/>
</dbReference>
<dbReference type="Proteomes" id="UP001075461">
    <property type="component" value="Unassembled WGS sequence"/>
</dbReference>
<accession>A0A9Q4KQA8</accession>
<feature type="binding site" evidence="3">
    <location>
        <position position="53"/>
    </location>
    <ligand>
        <name>substrate</name>
    </ligand>
</feature>
<comment type="caution">
    <text evidence="6">The sequence shown here is derived from an EMBL/GenBank/DDBJ whole genome shotgun (WGS) entry which is preliminary data.</text>
</comment>
<dbReference type="InterPro" id="IPR036265">
    <property type="entry name" value="HIT-like_sf"/>
</dbReference>
<dbReference type="RefSeq" id="WP_269480482.1">
    <property type="nucleotide sequence ID" value="NZ_JAPXGJ010000005.1"/>
</dbReference>
<dbReference type="AlphaFoldDB" id="A0A9Q4KQA8"/>
<dbReference type="InterPro" id="IPR011146">
    <property type="entry name" value="HIT-like"/>
</dbReference>
<dbReference type="PANTHER" id="PTHR42997:SF1">
    <property type="entry name" value="AP-4-A PHOSPHORYLASE"/>
    <property type="match status" value="1"/>
</dbReference>
<feature type="domain" description="HIT" evidence="5">
    <location>
        <begin position="25"/>
        <end position="136"/>
    </location>
</feature>
<evidence type="ECO:0000256" key="1">
    <source>
        <dbReference type="ARBA" id="ARBA00022741"/>
    </source>
</evidence>
<dbReference type="InterPro" id="IPR039383">
    <property type="entry name" value="FHIT"/>
</dbReference>
<proteinExistence type="predicted"/>